<evidence type="ECO:0000313" key="1">
    <source>
        <dbReference type="EMBL" id="KLO05714.1"/>
    </source>
</evidence>
<reference evidence="1 2" key="1">
    <citation type="submission" date="2015-04" db="EMBL/GenBank/DDBJ databases">
        <title>Complete genome sequence of Schizopora paradoxa KUC8140, a cosmopolitan wood degrader in East Asia.</title>
        <authorList>
            <consortium name="DOE Joint Genome Institute"/>
            <person name="Min B."/>
            <person name="Park H."/>
            <person name="Jang Y."/>
            <person name="Kim J.-J."/>
            <person name="Kim K.H."/>
            <person name="Pangilinan J."/>
            <person name="Lipzen A."/>
            <person name="Riley R."/>
            <person name="Grigoriev I.V."/>
            <person name="Spatafora J.W."/>
            <person name="Choi I.-G."/>
        </authorList>
    </citation>
    <scope>NUCLEOTIDE SEQUENCE [LARGE SCALE GENOMIC DNA]</scope>
    <source>
        <strain evidence="1 2">KUC8140</strain>
    </source>
</reference>
<dbReference type="AlphaFoldDB" id="A0A0H2R1R0"/>
<dbReference type="EMBL" id="KQ086274">
    <property type="protein sequence ID" value="KLO05714.1"/>
    <property type="molecule type" value="Genomic_DNA"/>
</dbReference>
<dbReference type="InParanoid" id="A0A0H2R1R0"/>
<sequence>MVLLTHDQFGPYEITHIGVNAQGNIFHITHYLGEGHTNHNTFKYLNQDGSSYARYPDGTSVFNPAQNQ</sequence>
<protein>
    <submittedName>
        <fullName evidence="1">Uncharacterized protein</fullName>
    </submittedName>
</protein>
<proteinExistence type="predicted"/>
<dbReference type="Proteomes" id="UP000053477">
    <property type="component" value="Unassembled WGS sequence"/>
</dbReference>
<gene>
    <name evidence="1" type="ORF">SCHPADRAFT_910843</name>
</gene>
<evidence type="ECO:0000313" key="2">
    <source>
        <dbReference type="Proteomes" id="UP000053477"/>
    </source>
</evidence>
<organism evidence="1 2">
    <name type="scientific">Schizopora paradoxa</name>
    <dbReference type="NCBI Taxonomy" id="27342"/>
    <lineage>
        <taxon>Eukaryota</taxon>
        <taxon>Fungi</taxon>
        <taxon>Dikarya</taxon>
        <taxon>Basidiomycota</taxon>
        <taxon>Agaricomycotina</taxon>
        <taxon>Agaricomycetes</taxon>
        <taxon>Hymenochaetales</taxon>
        <taxon>Schizoporaceae</taxon>
        <taxon>Schizopora</taxon>
    </lineage>
</organism>
<dbReference type="OrthoDB" id="5415522at2759"/>
<accession>A0A0H2R1R0</accession>
<name>A0A0H2R1R0_9AGAM</name>
<keyword evidence="2" id="KW-1185">Reference proteome</keyword>